<evidence type="ECO:0000313" key="2">
    <source>
        <dbReference type="Proteomes" id="UP000196239"/>
    </source>
</evidence>
<organism evidence="1 2">
    <name type="scientific">Nitrosotalea devaniterrae</name>
    <dbReference type="NCBI Taxonomy" id="1078905"/>
    <lineage>
        <taxon>Archaea</taxon>
        <taxon>Nitrososphaerota</taxon>
        <taxon>Nitrososphaeria</taxon>
        <taxon>Nitrosotaleales</taxon>
        <taxon>Nitrosotaleaceae</taxon>
        <taxon>Nitrosotalea</taxon>
    </lineage>
</organism>
<keyword evidence="2" id="KW-1185">Reference proteome</keyword>
<evidence type="ECO:0000313" key="1">
    <source>
        <dbReference type="EMBL" id="CUR52830.1"/>
    </source>
</evidence>
<proteinExistence type="predicted"/>
<name>A0A128A659_9ARCH</name>
<dbReference type="EMBL" id="LN890280">
    <property type="protein sequence ID" value="CUR52830.1"/>
    <property type="molecule type" value="Genomic_DNA"/>
</dbReference>
<dbReference type="AlphaFoldDB" id="A0A128A659"/>
<dbReference type="Proteomes" id="UP000196239">
    <property type="component" value="Chromosome 1"/>
</dbReference>
<sequence>MKLLLGAIFGFFILLVPSITLPASQGAEWDQKLVPEENVALQKSIVSMHIPGDSKLPFGCVWGTVQNAAPGYPVVIQIYQNGNDKPVYVAQTNVKSDGSYEQYFRVTSVVNDKVIHIFEGDYTVNIYKAVVKSPAPGTTST</sequence>
<protein>
    <submittedName>
        <fullName evidence="1">Uncharacterized protein</fullName>
    </submittedName>
</protein>
<accession>A0A128A659</accession>
<reference evidence="2" key="1">
    <citation type="submission" date="2015-10" db="EMBL/GenBank/DDBJ databases">
        <authorList>
            <person name="Lehtovirta-Morley L.E."/>
            <person name="Vieille C."/>
        </authorList>
    </citation>
    <scope>NUCLEOTIDE SEQUENCE [LARGE SCALE GENOMIC DNA]</scope>
</reference>
<gene>
    <name evidence="1" type="ORF">NDEV_2068</name>
</gene>
<dbReference type="KEGG" id="ndv:NDEV_2068"/>